<dbReference type="PANTHER" id="PTHR48079:SF6">
    <property type="entry name" value="NAD(P)-BINDING DOMAIN-CONTAINING PROTEIN-RELATED"/>
    <property type="match status" value="1"/>
</dbReference>
<dbReference type="InterPro" id="IPR051783">
    <property type="entry name" value="NAD(P)-dependent_oxidoreduct"/>
</dbReference>
<organism evidence="2 3">
    <name type="scientific">Ornithinimicrobium cryptoxanthini</name>
    <dbReference type="NCBI Taxonomy" id="2934161"/>
    <lineage>
        <taxon>Bacteria</taxon>
        <taxon>Bacillati</taxon>
        <taxon>Actinomycetota</taxon>
        <taxon>Actinomycetes</taxon>
        <taxon>Micrococcales</taxon>
        <taxon>Ornithinimicrobiaceae</taxon>
        <taxon>Ornithinimicrobium</taxon>
    </lineage>
</organism>
<accession>A0ABY4YIQ8</accession>
<dbReference type="EMBL" id="CP099490">
    <property type="protein sequence ID" value="USQ76218.1"/>
    <property type="molecule type" value="Genomic_DNA"/>
</dbReference>
<dbReference type="SUPFAM" id="SSF51735">
    <property type="entry name" value="NAD(P)-binding Rossmann-fold domains"/>
    <property type="match status" value="1"/>
</dbReference>
<gene>
    <name evidence="2" type="ORF">NF557_16770</name>
</gene>
<keyword evidence="3" id="KW-1185">Reference proteome</keyword>
<evidence type="ECO:0000259" key="1">
    <source>
        <dbReference type="Pfam" id="PF01370"/>
    </source>
</evidence>
<dbReference type="Proteomes" id="UP001056535">
    <property type="component" value="Chromosome"/>
</dbReference>
<dbReference type="Gene3D" id="3.40.50.720">
    <property type="entry name" value="NAD(P)-binding Rossmann-like Domain"/>
    <property type="match status" value="1"/>
</dbReference>
<evidence type="ECO:0000313" key="3">
    <source>
        <dbReference type="Proteomes" id="UP001056535"/>
    </source>
</evidence>
<dbReference type="InterPro" id="IPR001509">
    <property type="entry name" value="Epimerase_deHydtase"/>
</dbReference>
<proteinExistence type="predicted"/>
<reference evidence="2" key="1">
    <citation type="submission" date="2022-06" db="EMBL/GenBank/DDBJ databases">
        <title>Ornithinimicrobium JY.X270.</title>
        <authorList>
            <person name="Huang Y."/>
        </authorList>
    </citation>
    <scope>NUCLEOTIDE SEQUENCE</scope>
    <source>
        <strain evidence="2">JY.X270</strain>
    </source>
</reference>
<name>A0ABY4YIQ8_9MICO</name>
<sequence length="344" mass="36989">MRLLIFGGSVFLSKAVAKAALARGHHVACVSRGDSGSVPKGAQHIILDRSEETNPAAGSWAGLASHDWDAVIDVARTPSWVQTALTALADRVAHWTFVSSISVYADLSAPGGTPGTTPLFEPAEDDLDDTSNPEAYGRNKVACEQAVQQAMDGHNLIVRPGLIIGPGDPSGRYTYWPLRLSRGGRILVPEPQDAPSQVIDVRDLAEWLVGAAEQQLTGVFDATGPSVSFQDLLKETARGISELAEDERGSHLLNRLVWVDPDTLLAHDVRPWAGPRSLPLWLPAQEYAGMCDRDISATLAAGLAPRPLSETAHDTLRWVTSRSGARKSGLTWDEEQDVLSSLKD</sequence>
<dbReference type="InterPro" id="IPR036291">
    <property type="entry name" value="NAD(P)-bd_dom_sf"/>
</dbReference>
<feature type="domain" description="NAD-dependent epimerase/dehydratase" evidence="1">
    <location>
        <begin position="4"/>
        <end position="214"/>
    </location>
</feature>
<dbReference type="RefSeq" id="WP_252620913.1">
    <property type="nucleotide sequence ID" value="NZ_CP099490.1"/>
</dbReference>
<protein>
    <submittedName>
        <fullName evidence="2">NAD-dependent epimerase/dehydratase family protein</fullName>
    </submittedName>
</protein>
<evidence type="ECO:0000313" key="2">
    <source>
        <dbReference type="EMBL" id="USQ76218.1"/>
    </source>
</evidence>
<dbReference type="PANTHER" id="PTHR48079">
    <property type="entry name" value="PROTEIN YEEZ"/>
    <property type="match status" value="1"/>
</dbReference>
<dbReference type="Pfam" id="PF01370">
    <property type="entry name" value="Epimerase"/>
    <property type="match status" value="1"/>
</dbReference>